<keyword evidence="3" id="KW-0949">S-adenosyl-L-methionine</keyword>
<dbReference type="EMBL" id="CP017834">
    <property type="protein sequence ID" value="APJ03294.1"/>
    <property type="molecule type" value="Genomic_DNA"/>
</dbReference>
<keyword evidence="1" id="KW-0489">Methyltransferase</keyword>
<name>A0A1L4CZB2_9BACT</name>
<keyword evidence="6" id="KW-1185">Reference proteome</keyword>
<dbReference type="STRING" id="1915309.AXG55_05005"/>
<dbReference type="GO" id="GO:0008168">
    <property type="term" value="F:methyltransferase activity"/>
    <property type="evidence" value="ECO:0007669"/>
    <property type="project" value="UniProtKB-KW"/>
</dbReference>
<reference evidence="5 6" key="1">
    <citation type="submission" date="2016-10" db="EMBL/GenBank/DDBJ databases">
        <title>Silvanigrella aquatica sp. nov., isolated from a freshwater lake located in the Black Forest, Germany, description of Silvanigrellaceae fam. nov., Silvanigrellales ord. nov., reclassification of the order Bdellovibrionales in the class Oligoflexia, reclassification of the families Bacteriovoracaceae and Halobacteriovoraceae in the new order Bacteriovoracales ord. nov., and reclassification of the family Pseudobacteriovoracaceae in the order Oligoflexiales.</title>
        <authorList>
            <person name="Hahn M.W."/>
            <person name="Schmidt J."/>
            <person name="Koll U."/>
            <person name="Rohde M."/>
            <person name="Verbag S."/>
            <person name="Pitt A."/>
            <person name="Nakai R."/>
            <person name="Naganuma T."/>
            <person name="Lang E."/>
        </authorList>
    </citation>
    <scope>NUCLEOTIDE SEQUENCE [LARGE SCALE GENOMIC DNA]</scope>
    <source>
        <strain evidence="5 6">MWH-Nonnen-W8red</strain>
    </source>
</reference>
<evidence type="ECO:0000256" key="2">
    <source>
        <dbReference type="ARBA" id="ARBA00022679"/>
    </source>
</evidence>
<keyword evidence="2" id="KW-0808">Transferase</keyword>
<evidence type="ECO:0000256" key="3">
    <source>
        <dbReference type="ARBA" id="ARBA00022691"/>
    </source>
</evidence>
<dbReference type="InterPro" id="IPR019614">
    <property type="entry name" value="SAM-dep_methyl-trfase"/>
</dbReference>
<dbReference type="Gene3D" id="3.30.750.80">
    <property type="entry name" value="RNA methyltransferase domain (HRMD) like"/>
    <property type="match status" value="1"/>
</dbReference>
<dbReference type="Gene3D" id="3.40.50.150">
    <property type="entry name" value="Vaccinia Virus protein VP39"/>
    <property type="match status" value="1"/>
</dbReference>
<dbReference type="GO" id="GO:0032259">
    <property type="term" value="P:methylation"/>
    <property type="evidence" value="ECO:0007669"/>
    <property type="project" value="UniProtKB-KW"/>
</dbReference>
<gene>
    <name evidence="5" type="ORF">AXG55_05005</name>
</gene>
<dbReference type="SUPFAM" id="SSF53335">
    <property type="entry name" value="S-adenosyl-L-methionine-dependent methyltransferases"/>
    <property type="match status" value="1"/>
</dbReference>
<evidence type="ECO:0000313" key="5">
    <source>
        <dbReference type="EMBL" id="APJ03294.1"/>
    </source>
</evidence>
<evidence type="ECO:0000313" key="6">
    <source>
        <dbReference type="Proteomes" id="UP000184731"/>
    </source>
</evidence>
<organism evidence="5 6">
    <name type="scientific">Silvanigrella aquatica</name>
    <dbReference type="NCBI Taxonomy" id="1915309"/>
    <lineage>
        <taxon>Bacteria</taxon>
        <taxon>Pseudomonadati</taxon>
        <taxon>Bdellovibrionota</taxon>
        <taxon>Oligoflexia</taxon>
        <taxon>Silvanigrellales</taxon>
        <taxon>Silvanigrellaceae</taxon>
        <taxon>Silvanigrella</taxon>
    </lineage>
</organism>
<dbReference type="PANTHER" id="PTHR42873:SF1">
    <property type="entry name" value="S-ADENOSYLMETHIONINE-DEPENDENT METHYLTRANSFERASE DOMAIN-CONTAINING PROTEIN"/>
    <property type="match status" value="1"/>
</dbReference>
<dbReference type="CDD" id="cd02440">
    <property type="entry name" value="AdoMet_MTases"/>
    <property type="match status" value="1"/>
</dbReference>
<dbReference type="InterPro" id="IPR029063">
    <property type="entry name" value="SAM-dependent_MTases_sf"/>
</dbReference>
<dbReference type="PANTHER" id="PTHR42873">
    <property type="entry name" value="RIBOSOMAL RNA LARGE SUBUNIT METHYLTRANSFERASE"/>
    <property type="match status" value="1"/>
</dbReference>
<evidence type="ECO:0000259" key="4">
    <source>
        <dbReference type="Pfam" id="PF10672"/>
    </source>
</evidence>
<dbReference type="Proteomes" id="UP000184731">
    <property type="component" value="Chromosome"/>
</dbReference>
<dbReference type="CDD" id="cd11572">
    <property type="entry name" value="RlmI_M_like"/>
    <property type="match status" value="1"/>
</dbReference>
<proteinExistence type="predicted"/>
<dbReference type="Pfam" id="PF10672">
    <property type="entry name" value="Methyltrans_SAM"/>
    <property type="match status" value="1"/>
</dbReference>
<evidence type="ECO:0000256" key="1">
    <source>
        <dbReference type="ARBA" id="ARBA00022603"/>
    </source>
</evidence>
<dbReference type="OrthoDB" id="5296825at2"/>
<feature type="domain" description="S-adenosylmethionine-dependent methyltransferase" evidence="4">
    <location>
        <begin position="198"/>
        <end position="362"/>
    </location>
</feature>
<dbReference type="AlphaFoldDB" id="A0A1L4CZB2"/>
<sequence>MIQILEIETMGLKNNFFKSPWLFSNQIKHINDNELNDQKVSLVHIKGTKKIGIYCKKSLISVRFLPDKIFNHIENNTIKKETFIKAISEHLNTLKREKIKFQFPKEEAFRLSHGDNDGLPAIAIDDYQSVLVIQSSSQAGEFLLPFIIDALKLIDNRPLFERSTGQIRKMEDLPERTRWITESSKENNNYEVNCNFAKLKMNFFLNKAQKTGLFLDQRKNLEYLSRIIKDYDIQSCLDICSYAGAWSATAASSGVNDLTLIDQDSWALNLAKNNILANSNNNVTVEMLHGDMFEHMQRLLKLEKKYDLIIADPPAFAKTKKHVPEAKRAYSRMTKLASKLLSDNGILILCSCSRHIPDHDFLESVCVGLNEGNWVFLHKGEQSPCHTHLANPDSSEYLKCYFLINRKL</sequence>
<accession>A0A1L4CZB2</accession>
<protein>
    <recommendedName>
        <fullName evidence="4">S-adenosylmethionine-dependent methyltransferase domain-containing protein</fullName>
    </recommendedName>
</protein>
<dbReference type="RefSeq" id="WP_148697025.1">
    <property type="nucleotide sequence ID" value="NZ_CP017834.1"/>
</dbReference>
<dbReference type="KEGG" id="saqi:AXG55_05005"/>